<dbReference type="AlphaFoldDB" id="A0AAV9H572"/>
<dbReference type="EMBL" id="MU865915">
    <property type="protein sequence ID" value="KAK4455175.1"/>
    <property type="molecule type" value="Genomic_DNA"/>
</dbReference>
<reference evidence="1" key="1">
    <citation type="journal article" date="2023" name="Mol. Phylogenet. Evol.">
        <title>Genome-scale phylogeny and comparative genomics of the fungal order Sordariales.</title>
        <authorList>
            <person name="Hensen N."/>
            <person name="Bonometti L."/>
            <person name="Westerberg I."/>
            <person name="Brannstrom I.O."/>
            <person name="Guillou S."/>
            <person name="Cros-Aarteil S."/>
            <person name="Calhoun S."/>
            <person name="Haridas S."/>
            <person name="Kuo A."/>
            <person name="Mondo S."/>
            <person name="Pangilinan J."/>
            <person name="Riley R."/>
            <person name="LaButti K."/>
            <person name="Andreopoulos B."/>
            <person name="Lipzen A."/>
            <person name="Chen C."/>
            <person name="Yan M."/>
            <person name="Daum C."/>
            <person name="Ng V."/>
            <person name="Clum A."/>
            <person name="Steindorff A."/>
            <person name="Ohm R.A."/>
            <person name="Martin F."/>
            <person name="Silar P."/>
            <person name="Natvig D.O."/>
            <person name="Lalanne C."/>
            <person name="Gautier V."/>
            <person name="Ament-Velasquez S.L."/>
            <person name="Kruys A."/>
            <person name="Hutchinson M.I."/>
            <person name="Powell A.J."/>
            <person name="Barry K."/>
            <person name="Miller A.N."/>
            <person name="Grigoriev I.V."/>
            <person name="Debuchy R."/>
            <person name="Gladieux P."/>
            <person name="Hiltunen Thoren M."/>
            <person name="Johannesson H."/>
        </authorList>
    </citation>
    <scope>NUCLEOTIDE SEQUENCE</scope>
    <source>
        <strain evidence="1">PSN243</strain>
    </source>
</reference>
<comment type="caution">
    <text evidence="1">The sequence shown here is derived from an EMBL/GenBank/DDBJ whole genome shotgun (WGS) entry which is preliminary data.</text>
</comment>
<accession>A0AAV9H572</accession>
<protein>
    <submittedName>
        <fullName evidence="1">Uncharacterized protein</fullName>
    </submittedName>
</protein>
<dbReference type="Proteomes" id="UP001321760">
    <property type="component" value="Unassembled WGS sequence"/>
</dbReference>
<reference evidence="1" key="2">
    <citation type="submission" date="2023-05" db="EMBL/GenBank/DDBJ databases">
        <authorList>
            <consortium name="Lawrence Berkeley National Laboratory"/>
            <person name="Steindorff A."/>
            <person name="Hensen N."/>
            <person name="Bonometti L."/>
            <person name="Westerberg I."/>
            <person name="Brannstrom I.O."/>
            <person name="Guillou S."/>
            <person name="Cros-Aarteil S."/>
            <person name="Calhoun S."/>
            <person name="Haridas S."/>
            <person name="Kuo A."/>
            <person name="Mondo S."/>
            <person name="Pangilinan J."/>
            <person name="Riley R."/>
            <person name="Labutti K."/>
            <person name="Andreopoulos B."/>
            <person name="Lipzen A."/>
            <person name="Chen C."/>
            <person name="Yanf M."/>
            <person name="Daum C."/>
            <person name="Ng V."/>
            <person name="Clum A."/>
            <person name="Ohm R."/>
            <person name="Martin F."/>
            <person name="Silar P."/>
            <person name="Natvig D."/>
            <person name="Lalanne C."/>
            <person name="Gautier V."/>
            <person name="Ament-Velasquez S.L."/>
            <person name="Kruys A."/>
            <person name="Hutchinson M.I."/>
            <person name="Powell A.J."/>
            <person name="Barry K."/>
            <person name="Miller A.N."/>
            <person name="Grigoriev I.V."/>
            <person name="Debuchy R."/>
            <person name="Gladieux P."/>
            <person name="Thoren M.H."/>
            <person name="Johannesson H."/>
        </authorList>
    </citation>
    <scope>NUCLEOTIDE SEQUENCE</scope>
    <source>
        <strain evidence="1">PSN243</strain>
    </source>
</reference>
<evidence type="ECO:0000313" key="1">
    <source>
        <dbReference type="EMBL" id="KAK4455175.1"/>
    </source>
</evidence>
<evidence type="ECO:0000313" key="2">
    <source>
        <dbReference type="Proteomes" id="UP001321760"/>
    </source>
</evidence>
<name>A0AAV9H572_9PEZI</name>
<keyword evidence="2" id="KW-1185">Reference proteome</keyword>
<sequence>MASPIDHECNPAMCGGLPHYNTAESAGPTLTLNYSDVCDLPADHECNPVMCFGLPHYGVTTVTDTTPVLEYSDILDPPELTIEDYNSDSDPDADSWEDISPPCGNVLGCECATCVSPDELDIRLIDEIIDEWKFGVLESPLSFWMNIKEHIEYVDNFEELSYYAGTEEGLSMRLQIHLEEVTAKFAERKELYIRCAIAGLLRRPRAQSAFLCLALHSLIRSEVKREIRRCGFRV</sequence>
<organism evidence="1 2">
    <name type="scientific">Podospora aff. communis PSN243</name>
    <dbReference type="NCBI Taxonomy" id="3040156"/>
    <lineage>
        <taxon>Eukaryota</taxon>
        <taxon>Fungi</taxon>
        <taxon>Dikarya</taxon>
        <taxon>Ascomycota</taxon>
        <taxon>Pezizomycotina</taxon>
        <taxon>Sordariomycetes</taxon>
        <taxon>Sordariomycetidae</taxon>
        <taxon>Sordariales</taxon>
        <taxon>Podosporaceae</taxon>
        <taxon>Podospora</taxon>
    </lineage>
</organism>
<gene>
    <name evidence="1" type="ORF">QBC34DRAFT_391735</name>
</gene>
<proteinExistence type="predicted"/>